<name>A0ABU4GD08_9BACL</name>
<dbReference type="Proteomes" id="UP001282284">
    <property type="component" value="Unassembled WGS sequence"/>
</dbReference>
<comment type="caution">
    <text evidence="1">The sequence shown here is derived from an EMBL/GenBank/DDBJ whole genome shotgun (WGS) entry which is preliminary data.</text>
</comment>
<evidence type="ECO:0000313" key="1">
    <source>
        <dbReference type="EMBL" id="MDW0114190.1"/>
    </source>
</evidence>
<dbReference type="RefSeq" id="WP_317945045.1">
    <property type="nucleotide sequence ID" value="NZ_JAUBDI010000013.1"/>
</dbReference>
<sequence length="54" mass="5919">MACCGKKDHVDSGCGRNRGCGRVQADRETFSTPNRGTVIGPFRAVEIRDIRVQP</sequence>
<evidence type="ECO:0000313" key="2">
    <source>
        <dbReference type="Proteomes" id="UP001282284"/>
    </source>
</evidence>
<reference evidence="1 2" key="1">
    <citation type="submission" date="2023-06" db="EMBL/GenBank/DDBJ databases">
        <title>Sporosarcina sp. nov., isolated from Korean traditional fermented seafood 'Jeotgal'.</title>
        <authorList>
            <person name="Yang A.I."/>
            <person name="Shin N.-R."/>
        </authorList>
    </citation>
    <scope>NUCLEOTIDE SEQUENCE [LARGE SCALE GENOMIC DNA]</scope>
    <source>
        <strain evidence="1 2">KCTC13119</strain>
    </source>
</reference>
<accession>A0ABU4GD08</accession>
<organism evidence="1 2">
    <name type="scientific">Sporosarcina saromensis</name>
    <dbReference type="NCBI Taxonomy" id="359365"/>
    <lineage>
        <taxon>Bacteria</taxon>
        <taxon>Bacillati</taxon>
        <taxon>Bacillota</taxon>
        <taxon>Bacilli</taxon>
        <taxon>Bacillales</taxon>
        <taxon>Caryophanaceae</taxon>
        <taxon>Sporosarcina</taxon>
    </lineage>
</organism>
<protein>
    <submittedName>
        <fullName evidence="1">Uncharacterized protein</fullName>
    </submittedName>
</protein>
<proteinExistence type="predicted"/>
<keyword evidence="2" id="KW-1185">Reference proteome</keyword>
<dbReference type="EMBL" id="JAUBDI010000013">
    <property type="protein sequence ID" value="MDW0114190.1"/>
    <property type="molecule type" value="Genomic_DNA"/>
</dbReference>
<gene>
    <name evidence="1" type="ORF">QT711_13420</name>
</gene>